<sequence length="93" mass="10681">MVAETCFCWVNSVDGGWTGFRVGGFKPRPSHKKNKWILNDIFRWGSEAHCRSLGFLLWIWHIGCNLQSQISIGQYTNLEAQANLNNRGTRQIN</sequence>
<protein>
    <submittedName>
        <fullName evidence="1">DUF3406 domain protein</fullName>
    </submittedName>
</protein>
<evidence type="ECO:0000313" key="3">
    <source>
        <dbReference type="Proteomes" id="UP000002051"/>
    </source>
</evidence>
<gene>
    <name evidence="1" type="ordered locus">MTR_2g030610</name>
</gene>
<dbReference type="AlphaFoldDB" id="G7IKY2"/>
<keyword evidence="3" id="KW-1185">Reference proteome</keyword>
<dbReference type="PaxDb" id="3880-AES64813"/>
<name>G7IKY2_MEDTR</name>
<organism evidence="1 3">
    <name type="scientific">Medicago truncatula</name>
    <name type="common">Barrel medic</name>
    <name type="synonym">Medicago tribuloides</name>
    <dbReference type="NCBI Taxonomy" id="3880"/>
    <lineage>
        <taxon>Eukaryota</taxon>
        <taxon>Viridiplantae</taxon>
        <taxon>Streptophyta</taxon>
        <taxon>Embryophyta</taxon>
        <taxon>Tracheophyta</taxon>
        <taxon>Spermatophyta</taxon>
        <taxon>Magnoliopsida</taxon>
        <taxon>eudicotyledons</taxon>
        <taxon>Gunneridae</taxon>
        <taxon>Pentapetalae</taxon>
        <taxon>rosids</taxon>
        <taxon>fabids</taxon>
        <taxon>Fabales</taxon>
        <taxon>Fabaceae</taxon>
        <taxon>Papilionoideae</taxon>
        <taxon>50 kb inversion clade</taxon>
        <taxon>NPAAA clade</taxon>
        <taxon>Hologalegina</taxon>
        <taxon>IRL clade</taxon>
        <taxon>Trifolieae</taxon>
        <taxon>Medicago</taxon>
    </lineage>
</organism>
<dbReference type="HOGENOM" id="CLU_2402942_0_0_1"/>
<reference evidence="2" key="3">
    <citation type="submission" date="2015-04" db="UniProtKB">
        <authorList>
            <consortium name="EnsemblPlants"/>
        </authorList>
    </citation>
    <scope>IDENTIFICATION</scope>
    <source>
        <strain evidence="2">cv. Jemalong A17</strain>
    </source>
</reference>
<dbReference type="Proteomes" id="UP000002051">
    <property type="component" value="Chromosome 2"/>
</dbReference>
<dbReference type="EnsemblPlants" id="AES64813">
    <property type="protein sequence ID" value="AES64813"/>
    <property type="gene ID" value="MTR_2g030610"/>
</dbReference>
<evidence type="ECO:0000313" key="2">
    <source>
        <dbReference type="EnsemblPlants" id="AES64813"/>
    </source>
</evidence>
<evidence type="ECO:0000313" key="1">
    <source>
        <dbReference type="EMBL" id="AES64813.1"/>
    </source>
</evidence>
<accession>G7IKY2</accession>
<proteinExistence type="predicted"/>
<dbReference type="EMBL" id="CM001218">
    <property type="protein sequence ID" value="AES64813.1"/>
    <property type="molecule type" value="Genomic_DNA"/>
</dbReference>
<reference evidence="1 3" key="1">
    <citation type="journal article" date="2011" name="Nature">
        <title>The Medicago genome provides insight into the evolution of rhizobial symbioses.</title>
        <authorList>
            <person name="Young N.D."/>
            <person name="Debelle F."/>
            <person name="Oldroyd G.E."/>
            <person name="Geurts R."/>
            <person name="Cannon S.B."/>
            <person name="Udvardi M.K."/>
            <person name="Benedito V.A."/>
            <person name="Mayer K.F."/>
            <person name="Gouzy J."/>
            <person name="Schoof H."/>
            <person name="Van de Peer Y."/>
            <person name="Proost S."/>
            <person name="Cook D.R."/>
            <person name="Meyers B.C."/>
            <person name="Spannagl M."/>
            <person name="Cheung F."/>
            <person name="De Mita S."/>
            <person name="Krishnakumar V."/>
            <person name="Gundlach H."/>
            <person name="Zhou S."/>
            <person name="Mudge J."/>
            <person name="Bharti A.K."/>
            <person name="Murray J.D."/>
            <person name="Naoumkina M.A."/>
            <person name="Rosen B."/>
            <person name="Silverstein K.A."/>
            <person name="Tang H."/>
            <person name="Rombauts S."/>
            <person name="Zhao P.X."/>
            <person name="Zhou P."/>
            <person name="Barbe V."/>
            <person name="Bardou P."/>
            <person name="Bechner M."/>
            <person name="Bellec A."/>
            <person name="Berger A."/>
            <person name="Berges H."/>
            <person name="Bidwell S."/>
            <person name="Bisseling T."/>
            <person name="Choisne N."/>
            <person name="Couloux A."/>
            <person name="Denny R."/>
            <person name="Deshpande S."/>
            <person name="Dai X."/>
            <person name="Doyle J.J."/>
            <person name="Dudez A.M."/>
            <person name="Farmer A.D."/>
            <person name="Fouteau S."/>
            <person name="Franken C."/>
            <person name="Gibelin C."/>
            <person name="Gish J."/>
            <person name="Goldstein S."/>
            <person name="Gonzalez A.J."/>
            <person name="Green P.J."/>
            <person name="Hallab A."/>
            <person name="Hartog M."/>
            <person name="Hua A."/>
            <person name="Humphray S.J."/>
            <person name="Jeong D.H."/>
            <person name="Jing Y."/>
            <person name="Jocker A."/>
            <person name="Kenton S.M."/>
            <person name="Kim D.J."/>
            <person name="Klee K."/>
            <person name="Lai H."/>
            <person name="Lang C."/>
            <person name="Lin S."/>
            <person name="Macmil S.L."/>
            <person name="Magdelenat G."/>
            <person name="Matthews L."/>
            <person name="McCorrison J."/>
            <person name="Monaghan E.L."/>
            <person name="Mun J.H."/>
            <person name="Najar F.Z."/>
            <person name="Nicholson C."/>
            <person name="Noirot C."/>
            <person name="O'Bleness M."/>
            <person name="Paule C.R."/>
            <person name="Poulain J."/>
            <person name="Prion F."/>
            <person name="Qin B."/>
            <person name="Qu C."/>
            <person name="Retzel E.F."/>
            <person name="Riddle C."/>
            <person name="Sallet E."/>
            <person name="Samain S."/>
            <person name="Samson N."/>
            <person name="Sanders I."/>
            <person name="Saurat O."/>
            <person name="Scarpelli C."/>
            <person name="Schiex T."/>
            <person name="Segurens B."/>
            <person name="Severin A.J."/>
            <person name="Sherrier D.J."/>
            <person name="Shi R."/>
            <person name="Sims S."/>
            <person name="Singer S.R."/>
            <person name="Sinharoy S."/>
            <person name="Sterck L."/>
            <person name="Viollet A."/>
            <person name="Wang B.B."/>
            <person name="Wang K."/>
            <person name="Wang M."/>
            <person name="Wang X."/>
            <person name="Warfsmann J."/>
            <person name="Weissenbach J."/>
            <person name="White D.D."/>
            <person name="White J.D."/>
            <person name="Wiley G.B."/>
            <person name="Wincker P."/>
            <person name="Xing Y."/>
            <person name="Yang L."/>
            <person name="Yao Z."/>
            <person name="Ying F."/>
            <person name="Zhai J."/>
            <person name="Zhou L."/>
            <person name="Zuber A."/>
            <person name="Denarie J."/>
            <person name="Dixon R.A."/>
            <person name="May G.D."/>
            <person name="Schwartz D.C."/>
            <person name="Rogers J."/>
            <person name="Quetier F."/>
            <person name="Town C.D."/>
            <person name="Roe B.A."/>
        </authorList>
    </citation>
    <scope>NUCLEOTIDE SEQUENCE [LARGE SCALE GENOMIC DNA]</scope>
    <source>
        <strain evidence="1">A17</strain>
        <strain evidence="2 3">cv. Jemalong A17</strain>
    </source>
</reference>
<reference evidence="1 3" key="2">
    <citation type="journal article" date="2014" name="BMC Genomics">
        <title>An improved genome release (version Mt4.0) for the model legume Medicago truncatula.</title>
        <authorList>
            <person name="Tang H."/>
            <person name="Krishnakumar V."/>
            <person name="Bidwell S."/>
            <person name="Rosen B."/>
            <person name="Chan A."/>
            <person name="Zhou S."/>
            <person name="Gentzbittel L."/>
            <person name="Childs K.L."/>
            <person name="Yandell M."/>
            <person name="Gundlach H."/>
            <person name="Mayer K.F."/>
            <person name="Schwartz D.C."/>
            <person name="Town C.D."/>
        </authorList>
    </citation>
    <scope>GENOME REANNOTATION</scope>
    <source>
        <strain evidence="2 3">cv. Jemalong A17</strain>
    </source>
</reference>